<comment type="catalytic activity">
    <reaction evidence="1">
        <text>ATP + protein L-histidine = ADP + protein N-phospho-L-histidine.</text>
        <dbReference type="EC" id="2.7.13.3"/>
    </reaction>
</comment>
<feature type="domain" description="HPt" evidence="12">
    <location>
        <begin position="1"/>
        <end position="101"/>
    </location>
</feature>
<dbReference type="SUPFAM" id="SSF47226">
    <property type="entry name" value="Histidine-containing phosphotransfer domain, HPT domain"/>
    <property type="match status" value="1"/>
</dbReference>
<dbReference type="PROSITE" id="PS50851">
    <property type="entry name" value="CHEW"/>
    <property type="match status" value="2"/>
</dbReference>
<feature type="domain" description="Histidine kinase" evidence="10">
    <location>
        <begin position="286"/>
        <end position="470"/>
    </location>
</feature>
<dbReference type="SUPFAM" id="SSF50341">
    <property type="entry name" value="CheW-like"/>
    <property type="match status" value="2"/>
</dbReference>
<comment type="subcellular location">
    <subcellularLocation>
        <location evidence="2">Cell membrane</location>
    </subcellularLocation>
</comment>
<evidence type="ECO:0000259" key="12">
    <source>
        <dbReference type="PROSITE" id="PS50894"/>
    </source>
</evidence>
<dbReference type="InterPro" id="IPR036641">
    <property type="entry name" value="HPT_dom_sf"/>
</dbReference>
<keyword evidence="5" id="KW-0808">Transferase</keyword>
<keyword evidence="7" id="KW-0902">Two-component regulatory system</keyword>
<dbReference type="EMBL" id="JAFDVD010000017">
    <property type="protein sequence ID" value="MBM6401755.1"/>
    <property type="molecule type" value="Genomic_DNA"/>
</dbReference>
<dbReference type="Pfam" id="PF02518">
    <property type="entry name" value="HATPase_c"/>
    <property type="match status" value="1"/>
</dbReference>
<dbReference type="SMART" id="SM01231">
    <property type="entry name" value="H-kinase_dim"/>
    <property type="match status" value="1"/>
</dbReference>
<dbReference type="CDD" id="cd16916">
    <property type="entry name" value="HATPase_CheA-like"/>
    <property type="match status" value="1"/>
</dbReference>
<dbReference type="SMART" id="SM00073">
    <property type="entry name" value="HPT"/>
    <property type="match status" value="1"/>
</dbReference>
<dbReference type="InterPro" id="IPR004358">
    <property type="entry name" value="Sig_transdc_His_kin-like_C"/>
</dbReference>
<dbReference type="Pfam" id="PF01584">
    <property type="entry name" value="CheW"/>
    <property type="match status" value="2"/>
</dbReference>
<proteinExistence type="predicted"/>
<feature type="modified residue" description="Phosphohistidine" evidence="8">
    <location>
        <position position="44"/>
    </location>
</feature>
<dbReference type="InterPro" id="IPR004105">
    <property type="entry name" value="CheA-like_dim"/>
</dbReference>
<evidence type="ECO:0000256" key="7">
    <source>
        <dbReference type="ARBA" id="ARBA00023012"/>
    </source>
</evidence>
<keyword evidence="6" id="KW-0418">Kinase</keyword>
<feature type="compositionally biased region" description="Low complexity" evidence="9">
    <location>
        <begin position="235"/>
        <end position="253"/>
    </location>
</feature>
<protein>
    <recommendedName>
        <fullName evidence="3">histidine kinase</fullName>
        <ecNumber evidence="3">2.7.13.3</ecNumber>
    </recommendedName>
</protein>
<evidence type="ECO:0000259" key="10">
    <source>
        <dbReference type="PROSITE" id="PS50109"/>
    </source>
</evidence>
<dbReference type="SMART" id="SM00387">
    <property type="entry name" value="HATPase_c"/>
    <property type="match status" value="1"/>
</dbReference>
<feature type="region of interest" description="Disordered" evidence="9">
    <location>
        <begin position="228"/>
        <end position="268"/>
    </location>
</feature>
<dbReference type="Gene3D" id="2.30.30.40">
    <property type="entry name" value="SH3 Domains"/>
    <property type="match status" value="1"/>
</dbReference>
<dbReference type="SUPFAM" id="SSF47384">
    <property type="entry name" value="Homodimeric domain of signal transducing histidine kinase"/>
    <property type="match status" value="1"/>
</dbReference>
<dbReference type="Gene3D" id="2.40.50.180">
    <property type="entry name" value="CheA-289, Domain 4"/>
    <property type="match status" value="1"/>
</dbReference>
<keyword evidence="4 8" id="KW-0597">Phosphoprotein</keyword>
<evidence type="ECO:0000256" key="2">
    <source>
        <dbReference type="ARBA" id="ARBA00004236"/>
    </source>
</evidence>
<dbReference type="InterPro" id="IPR002545">
    <property type="entry name" value="CheW-lke_dom"/>
</dbReference>
<dbReference type="InterPro" id="IPR005467">
    <property type="entry name" value="His_kinase_dom"/>
</dbReference>
<dbReference type="InterPro" id="IPR008207">
    <property type="entry name" value="Sig_transdc_His_kin_Hpt_dom"/>
</dbReference>
<evidence type="ECO:0000259" key="11">
    <source>
        <dbReference type="PROSITE" id="PS50851"/>
    </source>
</evidence>
<sequence length="777" mass="80141">MDEIVREFLVESHENLDQIDVDLVALERDPESRERLARVFRAVHTIKGTSGFLGLPVLEGVAHAGETLLASLRDGDLHLSTERASLLLATVDAIREILTSVEAGTGEGPRTFEDLVSLLHRSVADEPVLVGEPAPAVEPAPAPQDLPAPAGVVTAPTAPVGSPVPGPGSTPVRAVPEPVEPVAAEDDEREVPGRRGAAESSVRVDVAVLDSLMRLVGELVLTRNQLSAHHGGQSGADQPAGGAAVAAAPTGAPGDHGRRARGSMMQPRNLGSSDLQDAVMKARMQPVDTVWAKFPRVVRDLATACGKDVSLTMLGRDTELDRGLVEAVRDPLTHLVRNAVDHGIETPAERVAAGKPAGGALVLRASHESGRVVIELSDDGAGLDPAAITAKAVERGIITPAQAASMSAHDAHALVFRPGFSTAAAVTNVSGRGVGMDVVKTNIEAIGGTVELSSTPGRGTTVRLTLPLTLAIVPALIVVVGEQRYAVPQTLVRELVAVHGGGHVVEDVAGVQVLRLRERLLTLVDGRTLLEAESGPPGAIVVLDVDGRVFGLVVDEVQDTEEIVVSSLGEHLAGTEVFSGATILGDGAVALILDGTGLSGLALTGEQRADLLADAGSEDRSREDARRLVVVRADGERHLALPLDAVTRLEDLDGGSVERLGEGWAVRYRGGIMPLVEVASVVGGRPGRTPGGGADGSASRAVVVVSRGEHPVGLVVDAIVDIADEDPSVAPQDGRRGPGVVGGAVVGGRLVELLDLEAALRCAGPVPTAALLEEAVA</sequence>
<dbReference type="PROSITE" id="PS50894">
    <property type="entry name" value="HPT"/>
    <property type="match status" value="1"/>
</dbReference>
<dbReference type="PRINTS" id="PR00344">
    <property type="entry name" value="BCTRLSENSOR"/>
</dbReference>
<dbReference type="InterPro" id="IPR003594">
    <property type="entry name" value="HATPase_dom"/>
</dbReference>
<dbReference type="Gene3D" id="1.20.120.160">
    <property type="entry name" value="HPT domain"/>
    <property type="match status" value="1"/>
</dbReference>
<reference evidence="13" key="1">
    <citation type="submission" date="2021-02" db="EMBL/GenBank/DDBJ databases">
        <title>Phycicoccus sp. MQZ13P-5T, whole genome shotgun sequence.</title>
        <authorList>
            <person name="Tuo L."/>
        </authorList>
    </citation>
    <scope>NUCLEOTIDE SEQUENCE</scope>
    <source>
        <strain evidence="13">MQZ13P-5</strain>
    </source>
</reference>
<evidence type="ECO:0000256" key="3">
    <source>
        <dbReference type="ARBA" id="ARBA00012438"/>
    </source>
</evidence>
<evidence type="ECO:0000313" key="13">
    <source>
        <dbReference type="EMBL" id="MBM6401755.1"/>
    </source>
</evidence>
<evidence type="ECO:0000256" key="1">
    <source>
        <dbReference type="ARBA" id="ARBA00000085"/>
    </source>
</evidence>
<organism evidence="13 14">
    <name type="scientific">Phycicoccus sonneratiae</name>
    <dbReference type="NCBI Taxonomy" id="2807628"/>
    <lineage>
        <taxon>Bacteria</taxon>
        <taxon>Bacillati</taxon>
        <taxon>Actinomycetota</taxon>
        <taxon>Actinomycetes</taxon>
        <taxon>Micrococcales</taxon>
        <taxon>Intrasporangiaceae</taxon>
        <taxon>Phycicoccus</taxon>
    </lineage>
</organism>
<dbReference type="Pfam" id="PF01627">
    <property type="entry name" value="Hpt"/>
    <property type="match status" value="1"/>
</dbReference>
<dbReference type="InterPro" id="IPR036061">
    <property type="entry name" value="CheW-like_dom_sf"/>
</dbReference>
<evidence type="ECO:0000256" key="8">
    <source>
        <dbReference type="PROSITE-ProRule" id="PRU00110"/>
    </source>
</evidence>
<dbReference type="CDD" id="cd00088">
    <property type="entry name" value="HPT"/>
    <property type="match status" value="1"/>
</dbReference>
<feature type="domain" description="CheW-like" evidence="11">
    <location>
        <begin position="472"/>
        <end position="604"/>
    </location>
</feature>
<dbReference type="Proteomes" id="UP001430172">
    <property type="component" value="Unassembled WGS sequence"/>
</dbReference>
<dbReference type="Gene3D" id="1.10.287.560">
    <property type="entry name" value="Histidine kinase CheA-like, homodimeric domain"/>
    <property type="match status" value="1"/>
</dbReference>
<dbReference type="Gene3D" id="3.30.565.10">
    <property type="entry name" value="Histidine kinase-like ATPase, C-terminal domain"/>
    <property type="match status" value="1"/>
</dbReference>
<evidence type="ECO:0000256" key="9">
    <source>
        <dbReference type="SAM" id="MobiDB-lite"/>
    </source>
</evidence>
<dbReference type="PANTHER" id="PTHR43395:SF1">
    <property type="entry name" value="CHEMOTAXIS PROTEIN CHEA"/>
    <property type="match status" value="1"/>
</dbReference>
<evidence type="ECO:0000256" key="5">
    <source>
        <dbReference type="ARBA" id="ARBA00022679"/>
    </source>
</evidence>
<dbReference type="InterPro" id="IPR051315">
    <property type="entry name" value="Bact_Chemotaxis_CheA"/>
</dbReference>
<keyword evidence="14" id="KW-1185">Reference proteome</keyword>
<evidence type="ECO:0000313" key="14">
    <source>
        <dbReference type="Proteomes" id="UP001430172"/>
    </source>
</evidence>
<dbReference type="SUPFAM" id="SSF55874">
    <property type="entry name" value="ATPase domain of HSP90 chaperone/DNA topoisomerase II/histidine kinase"/>
    <property type="match status" value="1"/>
</dbReference>
<accession>A0ABS2CPM8</accession>
<dbReference type="SMART" id="SM00260">
    <property type="entry name" value="CheW"/>
    <property type="match status" value="2"/>
</dbReference>
<feature type="region of interest" description="Disordered" evidence="9">
    <location>
        <begin position="133"/>
        <end position="175"/>
    </location>
</feature>
<name>A0ABS2CPM8_9MICO</name>
<evidence type="ECO:0000256" key="6">
    <source>
        <dbReference type="ARBA" id="ARBA00022777"/>
    </source>
</evidence>
<evidence type="ECO:0000256" key="4">
    <source>
        <dbReference type="ARBA" id="ARBA00022553"/>
    </source>
</evidence>
<dbReference type="InterPro" id="IPR036097">
    <property type="entry name" value="HisK_dim/P_sf"/>
</dbReference>
<dbReference type="EC" id="2.7.13.3" evidence="3"/>
<dbReference type="InterPro" id="IPR037006">
    <property type="entry name" value="CheA-like_homodim_sf"/>
</dbReference>
<feature type="compositionally biased region" description="Pro residues" evidence="9">
    <location>
        <begin position="136"/>
        <end position="146"/>
    </location>
</feature>
<dbReference type="InterPro" id="IPR036890">
    <property type="entry name" value="HATPase_C_sf"/>
</dbReference>
<gene>
    <name evidence="13" type="ORF">JQN70_15270</name>
</gene>
<dbReference type="Pfam" id="PF02895">
    <property type="entry name" value="H-kinase_dim"/>
    <property type="match status" value="1"/>
</dbReference>
<feature type="domain" description="CheW-like" evidence="11">
    <location>
        <begin position="625"/>
        <end position="765"/>
    </location>
</feature>
<feature type="compositionally biased region" description="Low complexity" evidence="9">
    <location>
        <begin position="147"/>
        <end position="161"/>
    </location>
</feature>
<comment type="caution">
    <text evidence="13">The sequence shown here is derived from an EMBL/GenBank/DDBJ whole genome shotgun (WGS) entry which is preliminary data.</text>
</comment>
<dbReference type="PANTHER" id="PTHR43395">
    <property type="entry name" value="SENSOR HISTIDINE KINASE CHEA"/>
    <property type="match status" value="1"/>
</dbReference>
<dbReference type="PROSITE" id="PS50109">
    <property type="entry name" value="HIS_KIN"/>
    <property type="match status" value="1"/>
</dbReference>